<evidence type="ECO:0000313" key="10">
    <source>
        <dbReference type="Proteomes" id="UP000266118"/>
    </source>
</evidence>
<accession>A0A386HT23</accession>
<keyword evidence="10" id="KW-1185">Reference proteome</keyword>
<dbReference type="Pfam" id="PF14322">
    <property type="entry name" value="SusD-like_3"/>
    <property type="match status" value="1"/>
</dbReference>
<dbReference type="Pfam" id="PF07980">
    <property type="entry name" value="SusD_RagB"/>
    <property type="match status" value="1"/>
</dbReference>
<dbReference type="PROSITE" id="PS51257">
    <property type="entry name" value="PROKAR_LIPOPROTEIN"/>
    <property type="match status" value="1"/>
</dbReference>
<dbReference type="KEGG" id="ark:D6B99_12970"/>
<gene>
    <name evidence="9" type="ORF">D6B99_12970</name>
</gene>
<feature type="signal peptide" evidence="6">
    <location>
        <begin position="1"/>
        <end position="23"/>
    </location>
</feature>
<organism evidence="9 10">
    <name type="scientific">Arachidicoccus soli</name>
    <dbReference type="NCBI Taxonomy" id="2341117"/>
    <lineage>
        <taxon>Bacteria</taxon>
        <taxon>Pseudomonadati</taxon>
        <taxon>Bacteroidota</taxon>
        <taxon>Chitinophagia</taxon>
        <taxon>Chitinophagales</taxon>
        <taxon>Chitinophagaceae</taxon>
        <taxon>Arachidicoccus</taxon>
    </lineage>
</organism>
<evidence type="ECO:0000256" key="5">
    <source>
        <dbReference type="ARBA" id="ARBA00023237"/>
    </source>
</evidence>
<dbReference type="SUPFAM" id="SSF48452">
    <property type="entry name" value="TPR-like"/>
    <property type="match status" value="1"/>
</dbReference>
<protein>
    <submittedName>
        <fullName evidence="9">RagB/SusD family nutrient uptake outer membrane protein</fullName>
    </submittedName>
</protein>
<evidence type="ECO:0000259" key="8">
    <source>
        <dbReference type="Pfam" id="PF14322"/>
    </source>
</evidence>
<evidence type="ECO:0000256" key="3">
    <source>
        <dbReference type="ARBA" id="ARBA00022729"/>
    </source>
</evidence>
<dbReference type="Gene3D" id="1.25.40.390">
    <property type="match status" value="1"/>
</dbReference>
<keyword evidence="5" id="KW-0998">Cell outer membrane</keyword>
<comment type="subcellular location">
    <subcellularLocation>
        <location evidence="1">Cell outer membrane</location>
    </subcellularLocation>
</comment>
<keyword evidence="4" id="KW-0472">Membrane</keyword>
<evidence type="ECO:0000259" key="7">
    <source>
        <dbReference type="Pfam" id="PF07980"/>
    </source>
</evidence>
<evidence type="ECO:0000256" key="1">
    <source>
        <dbReference type="ARBA" id="ARBA00004442"/>
    </source>
</evidence>
<dbReference type="InterPro" id="IPR011990">
    <property type="entry name" value="TPR-like_helical_dom_sf"/>
</dbReference>
<dbReference type="InterPro" id="IPR012944">
    <property type="entry name" value="SusD_RagB_dom"/>
</dbReference>
<evidence type="ECO:0000313" key="9">
    <source>
        <dbReference type="EMBL" id="AYD48434.1"/>
    </source>
</evidence>
<dbReference type="Proteomes" id="UP000266118">
    <property type="component" value="Chromosome"/>
</dbReference>
<keyword evidence="3 6" id="KW-0732">Signal</keyword>
<feature type="chain" id="PRO_5017416840" evidence="6">
    <location>
        <begin position="24"/>
        <end position="597"/>
    </location>
</feature>
<dbReference type="InterPro" id="IPR033985">
    <property type="entry name" value="SusD-like_N"/>
</dbReference>
<dbReference type="GO" id="GO:0009279">
    <property type="term" value="C:cell outer membrane"/>
    <property type="evidence" value="ECO:0007669"/>
    <property type="project" value="UniProtKB-SubCell"/>
</dbReference>
<name>A0A386HT23_9BACT</name>
<comment type="similarity">
    <text evidence="2">Belongs to the SusD family.</text>
</comment>
<dbReference type="OrthoDB" id="5694214at2"/>
<proteinExistence type="inferred from homology"/>
<feature type="domain" description="RagB/SusD" evidence="7">
    <location>
        <begin position="310"/>
        <end position="597"/>
    </location>
</feature>
<evidence type="ECO:0000256" key="4">
    <source>
        <dbReference type="ARBA" id="ARBA00023136"/>
    </source>
</evidence>
<evidence type="ECO:0000256" key="2">
    <source>
        <dbReference type="ARBA" id="ARBA00006275"/>
    </source>
</evidence>
<sequence length="597" mass="66529">MKKTIFYTGALLGVIFLVTSCNKAGSFLDQTATETLTQQKVFSDSTNTMNFLNDIYKYLGQDIIPARQSYINSTQPGSNDQSCLEELTTQSVSFYSAPQAAWITGTSTSANDPFGNYYGRYYTEIRACNMYMQNVKNAPLSAAIIKRTTAEARFLRAWYYAEMIRIYGGVMLVGDNPLPPDYSGDYKRNTYKECIDYIAGQCDTAAMSLPSASTQSTSDYGRITSGACLALKARMLLTAASPLFNGSPITTDAQLEPLVSYSQAYDATLWQKAAEAFRALMNLNQYSLYVDNSIPGNGFRQLFLMRTNTEYILPYMAAPGQSGTNDLENFRFPISRSSNGGSSTPSQNLVDQFGMNNGLPITDPNSGYDSTHPYLNRDPRFYHTIIYNGASVYSSSTQKMDIVNIYDTQSSNGQLTPTTDGVQSYHTKTGYYCRKMADDSVSTSTGHDRVLPLIRYAEILLGYAEATNEYQGPTADVYNAVEQIRMRAGIAPGSANDYGLAPGMTKDQMRAVIQNEYRVEFAYEGHWFYDCRRWKIAATEEAKPIQGLRAIIQSNGSFVYTRFTVLNSVFVNPEMYFLPIPANEVFKSNDMLQNPGW</sequence>
<dbReference type="AlphaFoldDB" id="A0A386HT23"/>
<reference evidence="9 10" key="1">
    <citation type="submission" date="2018-09" db="EMBL/GenBank/DDBJ databases">
        <title>Arachidicoccus sp. nov., a bacterium isolated from soil.</title>
        <authorList>
            <person name="Weon H.-Y."/>
            <person name="Kwon S.-W."/>
            <person name="Lee S.A."/>
        </authorList>
    </citation>
    <scope>NUCLEOTIDE SEQUENCE [LARGE SCALE GENOMIC DNA]</scope>
    <source>
        <strain evidence="9 10">KIS59-12</strain>
    </source>
</reference>
<evidence type="ECO:0000256" key="6">
    <source>
        <dbReference type="SAM" id="SignalP"/>
    </source>
</evidence>
<feature type="domain" description="SusD-like N-terminal" evidence="8">
    <location>
        <begin position="71"/>
        <end position="237"/>
    </location>
</feature>
<dbReference type="RefSeq" id="WP_119989172.1">
    <property type="nucleotide sequence ID" value="NZ_CP032489.1"/>
</dbReference>
<dbReference type="EMBL" id="CP032489">
    <property type="protein sequence ID" value="AYD48434.1"/>
    <property type="molecule type" value="Genomic_DNA"/>
</dbReference>